<evidence type="ECO:0000313" key="16">
    <source>
        <dbReference type="Proteomes" id="UP000216107"/>
    </source>
</evidence>
<dbReference type="InterPro" id="IPR000067">
    <property type="entry name" value="FlgMring_FliF"/>
</dbReference>
<dbReference type="Pfam" id="PF08345">
    <property type="entry name" value="YscJ_FliF_C"/>
    <property type="match status" value="1"/>
</dbReference>
<dbReference type="PIRSF" id="PIRSF004862">
    <property type="entry name" value="FliF"/>
    <property type="match status" value="1"/>
</dbReference>
<evidence type="ECO:0000256" key="1">
    <source>
        <dbReference type="ARBA" id="ARBA00004117"/>
    </source>
</evidence>
<evidence type="ECO:0000256" key="6">
    <source>
        <dbReference type="ARBA" id="ARBA00022989"/>
    </source>
</evidence>
<keyword evidence="15" id="KW-0969">Cilium</keyword>
<proteinExistence type="inferred from homology"/>
<evidence type="ECO:0000256" key="9">
    <source>
        <dbReference type="PIRNR" id="PIRNR004862"/>
    </source>
</evidence>
<dbReference type="PANTHER" id="PTHR30046:SF0">
    <property type="entry name" value="FLAGELLAR M-RING PROTEIN"/>
    <property type="match status" value="1"/>
</dbReference>
<comment type="subcellular location">
    <subcellularLocation>
        <location evidence="1 9">Bacterial flagellum basal body</location>
    </subcellularLocation>
    <subcellularLocation>
        <location evidence="2">Cell membrane</location>
        <topology evidence="2">Multi-pass membrane protein</topology>
    </subcellularLocation>
</comment>
<evidence type="ECO:0000256" key="8">
    <source>
        <dbReference type="ARBA" id="ARBA00023143"/>
    </source>
</evidence>
<keyword evidence="4" id="KW-1003">Cell membrane</keyword>
<evidence type="ECO:0000259" key="13">
    <source>
        <dbReference type="Pfam" id="PF08345"/>
    </source>
</evidence>
<dbReference type="Pfam" id="PF01514">
    <property type="entry name" value="YscJ_FliF"/>
    <property type="match status" value="1"/>
</dbReference>
<evidence type="ECO:0000256" key="7">
    <source>
        <dbReference type="ARBA" id="ARBA00023136"/>
    </source>
</evidence>
<feature type="domain" description="Flagellar M-ring N-terminal" evidence="12">
    <location>
        <begin position="51"/>
        <end position="225"/>
    </location>
</feature>
<keyword evidence="5 11" id="KW-0812">Transmembrane</keyword>
<dbReference type="GO" id="GO:0003774">
    <property type="term" value="F:cytoskeletal motor activity"/>
    <property type="evidence" value="ECO:0007669"/>
    <property type="project" value="InterPro"/>
</dbReference>
<comment type="similarity">
    <text evidence="3 9">Belongs to the FliF family.</text>
</comment>
<keyword evidence="6 11" id="KW-1133">Transmembrane helix</keyword>
<feature type="transmembrane region" description="Helical" evidence="11">
    <location>
        <begin position="30"/>
        <end position="49"/>
    </location>
</feature>
<name>A0A272ER23_9RHOO</name>
<feature type="compositionally biased region" description="Acidic residues" evidence="10">
    <location>
        <begin position="511"/>
        <end position="523"/>
    </location>
</feature>
<dbReference type="InterPro" id="IPR043427">
    <property type="entry name" value="YscJ/FliF"/>
</dbReference>
<dbReference type="Proteomes" id="UP000216107">
    <property type="component" value="Unassembled WGS sequence"/>
</dbReference>
<comment type="caution">
    <text evidence="15">The sequence shown here is derived from an EMBL/GenBank/DDBJ whole genome shotgun (WGS) entry which is preliminary data.</text>
</comment>
<evidence type="ECO:0000256" key="2">
    <source>
        <dbReference type="ARBA" id="ARBA00004651"/>
    </source>
</evidence>
<dbReference type="AlphaFoldDB" id="A0A272ER23"/>
<keyword evidence="7 11" id="KW-0472">Membrane</keyword>
<dbReference type="InterPro" id="IPR006182">
    <property type="entry name" value="FliF_N_dom"/>
</dbReference>
<feature type="domain" description="Flagellar M-ring C-terminal" evidence="13">
    <location>
        <begin position="258"/>
        <end position="437"/>
    </location>
</feature>
<feature type="region of interest" description="Disordered" evidence="10">
    <location>
        <begin position="280"/>
        <end position="358"/>
    </location>
</feature>
<keyword evidence="15" id="KW-0966">Cell projection</keyword>
<sequence length="572" mass="61921">MAEEALPTPPASPVQVIVENFNKLTPRQKMAGAALIALSLSLLVGIWLWSKQPQYSVLFSGLDEKDGGAIVTALQQQNVPYRVEAGGSAIYVPAERANELRLTLAANGLPRGSSVGFELLETQKLGVSQFHEQIDYQRALEGELARTIQSLSAVAGARVHLAIPKQNAFLRNEQKPTASVVVNLHPGRFLELAQIAGIVHLVSSSVPQLAASQISVIDQQGNLLTRNPNPDGLMLDDSQIKYVRNLEDNYIERIGKILDPVLGEGNFRAQVMADVDFDRAEQTSETYRPNPAPDTAIRSQQSNESQTNQPGPQGVPGALTNQPPVPATAPITVPAVPGQAQQGQQGQAALPISSNRSTTTNYELDKTIQHVKRATGQVRRLSVAVVVNHRPSRDARGNVTSAPLGEDEVRKINDLVREAVGYSEQRGDSITVTNAAFTLAEKSEAPPLPFLKDPENIELIKEVARWLALLLVAFIIYRKVILPLVRTVAPPPPPPAEAEEPAEPTLAQDGEGSDEEDELDGDISPEVLELELAKMSFEKKLARAREVAKKDPKMVAQLIKEWMGGGGNGEGR</sequence>
<dbReference type="RefSeq" id="WP_095525129.1">
    <property type="nucleotide sequence ID" value="NZ_MDUX01000041.1"/>
</dbReference>
<dbReference type="PANTHER" id="PTHR30046">
    <property type="entry name" value="FLAGELLAR M-RING PROTEIN"/>
    <property type="match status" value="1"/>
</dbReference>
<organism evidence="15 16">
    <name type="scientific">Candidatus Dactylopiibacterium carminicum</name>
    <dbReference type="NCBI Taxonomy" id="857335"/>
    <lineage>
        <taxon>Bacteria</taxon>
        <taxon>Pseudomonadati</taxon>
        <taxon>Pseudomonadota</taxon>
        <taxon>Betaproteobacteria</taxon>
        <taxon>Rhodocyclales</taxon>
        <taxon>Rhodocyclaceae</taxon>
        <taxon>Candidatus Dactylopiibacterium</taxon>
    </lineage>
</organism>
<evidence type="ECO:0000256" key="5">
    <source>
        <dbReference type="ARBA" id="ARBA00022692"/>
    </source>
</evidence>
<dbReference type="InterPro" id="IPR045851">
    <property type="entry name" value="AMP-bd_C_sf"/>
</dbReference>
<evidence type="ECO:0000313" key="17">
    <source>
        <dbReference type="Proteomes" id="UP000623509"/>
    </source>
</evidence>
<dbReference type="EMBL" id="NMRN01000035">
    <property type="protein sequence ID" value="PAS92563.1"/>
    <property type="molecule type" value="Genomic_DNA"/>
</dbReference>
<feature type="compositionally biased region" description="Polar residues" evidence="10">
    <location>
        <begin position="297"/>
        <end position="311"/>
    </location>
</feature>
<evidence type="ECO:0000256" key="4">
    <source>
        <dbReference type="ARBA" id="ARBA00022475"/>
    </source>
</evidence>
<dbReference type="PRINTS" id="PR01009">
    <property type="entry name" value="FLGMRINGFLIF"/>
</dbReference>
<reference evidence="15 16" key="2">
    <citation type="submission" date="2017-07" db="EMBL/GenBank/DDBJ databases">
        <title>Candidatus Dactylopiibacterium carminicum, a nitrogen-fixing symbiont of the cochineal insect Dactylopius coccus and Dactylopius opuntiae (Hemiptera: Coccoidea: Dactylopiidae).</title>
        <authorList>
            <person name="Vera A."/>
        </authorList>
    </citation>
    <scope>NUCLEOTIDE SEQUENCE [LARGE SCALE GENOMIC DNA]</scope>
    <source>
        <strain evidence="15 16">NFDCM</strain>
    </source>
</reference>
<protein>
    <recommendedName>
        <fullName evidence="9">Flagellar M-ring protein</fullName>
    </recommendedName>
</protein>
<feature type="region of interest" description="Disordered" evidence="10">
    <location>
        <begin position="492"/>
        <end position="525"/>
    </location>
</feature>
<keyword evidence="8 9" id="KW-0975">Bacterial flagellum</keyword>
<evidence type="ECO:0000313" key="14">
    <source>
        <dbReference type="EMBL" id="KAF7598673.1"/>
    </source>
</evidence>
<dbReference type="GO" id="GO:0071973">
    <property type="term" value="P:bacterial-type flagellum-dependent cell motility"/>
    <property type="evidence" value="ECO:0007669"/>
    <property type="project" value="InterPro"/>
</dbReference>
<evidence type="ECO:0000313" key="15">
    <source>
        <dbReference type="EMBL" id="PAS92563.1"/>
    </source>
</evidence>
<accession>A0A272ER23</accession>
<reference evidence="14 17" key="1">
    <citation type="submission" date="2016-08" db="EMBL/GenBank/DDBJ databases">
        <title>Candidatus Dactylopiibacterium carminicum genome sequence.</title>
        <authorList>
            <person name="Ramirez-Puebla S.T."/>
            <person name="Ormeno-Orrillo E."/>
            <person name="Vera-Ponce De Leon A."/>
            <person name="Luis L."/>
            <person name="Sanchez-Flores A."/>
            <person name="Monica R."/>
            <person name="Martinez-Romero E."/>
        </authorList>
    </citation>
    <scope>NUCLEOTIDE SEQUENCE [LARGE SCALE GENOMIC DNA]</scope>
    <source>
        <strain evidence="14">END1</strain>
    </source>
</reference>
<dbReference type="GO" id="GO:0009431">
    <property type="term" value="C:bacterial-type flagellum basal body, MS ring"/>
    <property type="evidence" value="ECO:0007669"/>
    <property type="project" value="InterPro"/>
</dbReference>
<evidence type="ECO:0000259" key="12">
    <source>
        <dbReference type="Pfam" id="PF01514"/>
    </source>
</evidence>
<keyword evidence="15" id="KW-0282">Flagellum</keyword>
<evidence type="ECO:0000256" key="10">
    <source>
        <dbReference type="SAM" id="MobiDB-lite"/>
    </source>
</evidence>
<dbReference type="InterPro" id="IPR013556">
    <property type="entry name" value="Flag_M-ring_C"/>
</dbReference>
<dbReference type="Gene3D" id="3.30.300.30">
    <property type="match status" value="1"/>
</dbReference>
<comment type="function">
    <text evidence="9">The M ring may be actively involved in energy transduction.</text>
</comment>
<keyword evidence="17" id="KW-1185">Reference proteome</keyword>
<evidence type="ECO:0000256" key="11">
    <source>
        <dbReference type="SAM" id="Phobius"/>
    </source>
</evidence>
<feature type="compositionally biased region" description="Low complexity" evidence="10">
    <location>
        <begin position="328"/>
        <end position="349"/>
    </location>
</feature>
<gene>
    <name evidence="14" type="ORF">BGI27_12060</name>
    <name evidence="15" type="ORF">CGU29_11140</name>
</gene>
<evidence type="ECO:0000256" key="3">
    <source>
        <dbReference type="ARBA" id="ARBA00007971"/>
    </source>
</evidence>
<dbReference type="Proteomes" id="UP000623509">
    <property type="component" value="Unassembled WGS sequence"/>
</dbReference>
<dbReference type="OrthoDB" id="8554211at2"/>
<dbReference type="GO" id="GO:0005886">
    <property type="term" value="C:plasma membrane"/>
    <property type="evidence" value="ECO:0007669"/>
    <property type="project" value="UniProtKB-SubCell"/>
</dbReference>
<dbReference type="EMBL" id="MDUX01000041">
    <property type="protein sequence ID" value="KAF7598673.1"/>
    <property type="molecule type" value="Genomic_DNA"/>
</dbReference>
<dbReference type="NCBIfam" id="TIGR00206">
    <property type="entry name" value="fliF"/>
    <property type="match status" value="1"/>
</dbReference>